<proteinExistence type="predicted"/>
<gene>
    <name evidence="1" type="primary">BQ5605_C002g01641</name>
    <name evidence="1" type="ORF">BQ5605_C002G01641</name>
</gene>
<reference evidence="1 2" key="1">
    <citation type="submission" date="2016-11" db="EMBL/GenBank/DDBJ databases">
        <authorList>
            <person name="Jaros S."/>
            <person name="Januszkiewicz K."/>
            <person name="Wedrychowicz H."/>
        </authorList>
    </citation>
    <scope>NUCLEOTIDE SEQUENCE [LARGE SCALE GENOMIC DNA]</scope>
</reference>
<dbReference type="EMBL" id="FQNC01000041">
    <property type="protein sequence ID" value="SGY34493.1"/>
    <property type="molecule type" value="Genomic_DNA"/>
</dbReference>
<accession>A0A2X0M3F0</accession>
<dbReference type="AlphaFoldDB" id="A0A2X0M3F0"/>
<keyword evidence="2" id="KW-1185">Reference proteome</keyword>
<dbReference type="Proteomes" id="UP000249464">
    <property type="component" value="Unassembled WGS sequence"/>
</dbReference>
<protein>
    <submittedName>
        <fullName evidence="1">BQ5605_C002g01641 protein</fullName>
    </submittedName>
</protein>
<evidence type="ECO:0000313" key="1">
    <source>
        <dbReference type="EMBL" id="SGY34493.1"/>
    </source>
</evidence>
<name>A0A2X0M3F0_9BASI</name>
<sequence length="57" mass="6392">MHRRALQSQRLGREPSPPPHLLILNLIRHSSPLPSPIASPLASPDPRGYETVAFVMW</sequence>
<organism evidence="1 2">
    <name type="scientific">Microbotryum silenes-dioicae</name>
    <dbReference type="NCBI Taxonomy" id="796604"/>
    <lineage>
        <taxon>Eukaryota</taxon>
        <taxon>Fungi</taxon>
        <taxon>Dikarya</taxon>
        <taxon>Basidiomycota</taxon>
        <taxon>Pucciniomycotina</taxon>
        <taxon>Microbotryomycetes</taxon>
        <taxon>Microbotryales</taxon>
        <taxon>Microbotryaceae</taxon>
        <taxon>Microbotryum</taxon>
    </lineage>
</organism>
<evidence type="ECO:0000313" key="2">
    <source>
        <dbReference type="Proteomes" id="UP000249464"/>
    </source>
</evidence>